<dbReference type="Proteomes" id="UP000012960">
    <property type="component" value="Unplaced"/>
</dbReference>
<dbReference type="OMA" id="TAAYPRH"/>
<reference evidence="3" key="2">
    <citation type="submission" date="2021-05" db="UniProtKB">
        <authorList>
            <consortium name="EnsemblPlants"/>
        </authorList>
    </citation>
    <scope>IDENTIFICATION</scope>
    <source>
        <strain evidence="3">subsp. malaccensis</strain>
    </source>
</reference>
<dbReference type="PANTHER" id="PTHR33148">
    <property type="entry name" value="PLASTID MOVEMENT IMPAIRED PROTEIN-RELATED"/>
    <property type="match status" value="1"/>
</dbReference>
<dbReference type="AlphaFoldDB" id="A0A804JGB2"/>
<sequence length="189" mass="21192">MASKQYLAKRGSFFQASPFKYGDSLPPFQPPPLIPIRLNSSVGMGNCLILQEKKVIEIMRMDGEVLRYPSPLKVQQVLNEFPGHAISDALPVIACLDPEKRMRHGQLYYLLPPKKPVAETSAGEGLVRIKLVVSKQELKEMVRKGGVSLDDMMSLLRREQQSRGGASEKERAMEWRPTLESIPEGNDLC</sequence>
<accession>A0A804JGB2</accession>
<dbReference type="EMBL" id="HG996471">
    <property type="protein sequence ID" value="CAG1846277.1"/>
    <property type="molecule type" value="Genomic_DNA"/>
</dbReference>
<feature type="region of interest" description="Disordered" evidence="1">
    <location>
        <begin position="159"/>
        <end position="189"/>
    </location>
</feature>
<reference evidence="2" key="1">
    <citation type="submission" date="2021-03" db="EMBL/GenBank/DDBJ databases">
        <authorList>
            <consortium name="Genoscope - CEA"/>
            <person name="William W."/>
        </authorList>
    </citation>
    <scope>NUCLEOTIDE SEQUENCE</scope>
    <source>
        <strain evidence="2">Doubled-haploid Pahang</strain>
    </source>
</reference>
<dbReference type="OrthoDB" id="1688863at2759"/>
<evidence type="ECO:0000256" key="1">
    <source>
        <dbReference type="SAM" id="MobiDB-lite"/>
    </source>
</evidence>
<evidence type="ECO:0000313" key="4">
    <source>
        <dbReference type="Proteomes" id="UP000012960"/>
    </source>
</evidence>
<proteinExistence type="predicted"/>
<keyword evidence="4" id="KW-1185">Reference proteome</keyword>
<gene>
    <name evidence="2" type="ORF">GSMUA_160720.1</name>
</gene>
<feature type="compositionally biased region" description="Basic and acidic residues" evidence="1">
    <location>
        <begin position="159"/>
        <end position="174"/>
    </location>
</feature>
<dbReference type="Gramene" id="Ma06_t14760.1">
    <property type="protein sequence ID" value="Ma06_p14760.1"/>
    <property type="gene ID" value="Ma06_g14760"/>
</dbReference>
<name>A0A804JGB2_MUSAM</name>
<organism evidence="3 4">
    <name type="scientific">Musa acuminata subsp. malaccensis</name>
    <name type="common">Wild banana</name>
    <name type="synonym">Musa malaccensis</name>
    <dbReference type="NCBI Taxonomy" id="214687"/>
    <lineage>
        <taxon>Eukaryota</taxon>
        <taxon>Viridiplantae</taxon>
        <taxon>Streptophyta</taxon>
        <taxon>Embryophyta</taxon>
        <taxon>Tracheophyta</taxon>
        <taxon>Spermatophyta</taxon>
        <taxon>Magnoliopsida</taxon>
        <taxon>Liliopsida</taxon>
        <taxon>Zingiberales</taxon>
        <taxon>Musaceae</taxon>
        <taxon>Musa</taxon>
    </lineage>
</organism>
<dbReference type="PANTHER" id="PTHR33148:SF46">
    <property type="entry name" value="EMB|CAB85509.1"/>
    <property type="match status" value="1"/>
</dbReference>
<dbReference type="InParanoid" id="A0A804JGB2"/>
<evidence type="ECO:0000313" key="3">
    <source>
        <dbReference type="EnsemblPlants" id="Ma06_p14760.1"/>
    </source>
</evidence>
<protein>
    <submittedName>
        <fullName evidence="2">(wild Malaysian banana) hypothetical protein</fullName>
    </submittedName>
</protein>
<dbReference type="InterPro" id="IPR025322">
    <property type="entry name" value="PADRE_dom"/>
</dbReference>
<dbReference type="EnsemblPlants" id="Ma06_t14760.1">
    <property type="protein sequence ID" value="Ma06_p14760.1"/>
    <property type="gene ID" value="Ma06_g14760"/>
</dbReference>
<dbReference type="Pfam" id="PF14009">
    <property type="entry name" value="PADRE"/>
    <property type="match status" value="1"/>
</dbReference>
<dbReference type="KEGG" id="mus:103987707"/>
<evidence type="ECO:0000313" key="2">
    <source>
        <dbReference type="EMBL" id="CAG1846277.1"/>
    </source>
</evidence>